<dbReference type="EMBL" id="UYSL01011471">
    <property type="protein sequence ID" value="VDL68717.1"/>
    <property type="molecule type" value="Genomic_DNA"/>
</dbReference>
<evidence type="ECO:0000313" key="3">
    <source>
        <dbReference type="WBParaSite" id="NBR_0000512701-mRNA-1"/>
    </source>
</evidence>
<reference evidence="1 2" key="2">
    <citation type="submission" date="2018-11" db="EMBL/GenBank/DDBJ databases">
        <authorList>
            <consortium name="Pathogen Informatics"/>
        </authorList>
    </citation>
    <scope>NUCLEOTIDE SEQUENCE [LARGE SCALE GENOMIC DNA]</scope>
</reference>
<evidence type="ECO:0000313" key="2">
    <source>
        <dbReference type="Proteomes" id="UP000271162"/>
    </source>
</evidence>
<keyword evidence="2" id="KW-1185">Reference proteome</keyword>
<name>A0A0N4XRH5_NIPBR</name>
<dbReference type="STRING" id="27835.A0A0N4XRH5"/>
<sequence length="173" mass="17893">MGDMSPEGIWGTGVFSAFELKSLTKPSIVTCSALNGRPSLPPVLRKSERTPWISALSSNNSPLDGSLPSSPPPSAVAAVKALVESECHLAATTSGGQLRPPQSIPQVGAVVTVGMNSEPKQSALAFSAVDNEVINEAGMPLVILLQAARMRKFGGLSNVVRKVAGAAVCMEKI</sequence>
<dbReference type="AlphaFoldDB" id="A0A0N4XRH5"/>
<evidence type="ECO:0000313" key="1">
    <source>
        <dbReference type="EMBL" id="VDL68717.1"/>
    </source>
</evidence>
<organism evidence="3">
    <name type="scientific">Nippostrongylus brasiliensis</name>
    <name type="common">Rat hookworm</name>
    <dbReference type="NCBI Taxonomy" id="27835"/>
    <lineage>
        <taxon>Eukaryota</taxon>
        <taxon>Metazoa</taxon>
        <taxon>Ecdysozoa</taxon>
        <taxon>Nematoda</taxon>
        <taxon>Chromadorea</taxon>
        <taxon>Rhabditida</taxon>
        <taxon>Rhabditina</taxon>
        <taxon>Rhabditomorpha</taxon>
        <taxon>Strongyloidea</taxon>
        <taxon>Heligmosomidae</taxon>
        <taxon>Nippostrongylus</taxon>
    </lineage>
</organism>
<dbReference type="Proteomes" id="UP000271162">
    <property type="component" value="Unassembled WGS sequence"/>
</dbReference>
<gene>
    <name evidence="1" type="ORF">NBR_LOCUS5128</name>
</gene>
<dbReference type="WBParaSite" id="NBR_0000512701-mRNA-1">
    <property type="protein sequence ID" value="NBR_0000512701-mRNA-1"/>
    <property type="gene ID" value="NBR_0000512701"/>
</dbReference>
<proteinExistence type="predicted"/>
<protein>
    <submittedName>
        <fullName evidence="3">Ribosomal_L18e/L15P domain-containing protein</fullName>
    </submittedName>
</protein>
<accession>A0A0N4XRH5</accession>
<reference evidence="3" key="1">
    <citation type="submission" date="2017-02" db="UniProtKB">
        <authorList>
            <consortium name="WormBaseParasite"/>
        </authorList>
    </citation>
    <scope>IDENTIFICATION</scope>
</reference>